<dbReference type="EMBL" id="GL870879">
    <property type="protein sequence ID" value="EIJ88313.1"/>
    <property type="molecule type" value="Genomic_DNA"/>
</dbReference>
<evidence type="ECO:0000313" key="1">
    <source>
        <dbReference type="EMBL" id="EIJ88313.1"/>
    </source>
</evidence>
<organism evidence="1 2">
    <name type="scientific">Nematocida parisii (strain ERTm3)</name>
    <name type="common">Nematode killer fungus</name>
    <dbReference type="NCBI Taxonomy" id="935791"/>
    <lineage>
        <taxon>Eukaryota</taxon>
        <taxon>Fungi</taxon>
        <taxon>Fungi incertae sedis</taxon>
        <taxon>Microsporidia</taxon>
        <taxon>Nematocida</taxon>
    </lineage>
</organism>
<gene>
    <name evidence="1" type="ORF">NEQG_01757</name>
</gene>
<dbReference type="VEuPathDB" id="MicrosporidiaDB:NEQG_01757"/>
<dbReference type="OMA" id="WIITERF"/>
<sequence length="371" mass="42741">MAKKSVLGEDIKTAQYKIIGDENDDFMLPMMYTGTGFEETYNMQADIVILTTKALVSFGDKKIDRSKYFINTTEELEDFTRKAKQDLNVYAFLSGVDTVILLDADILLIQNSVAFYETLKILEEAKPAPKQYMNLRYLSSGEEKKSFIFLGDVIPPKLVSFIEKMPSYVIVSKKGCAQERQSSRQREPLCSPYKVCLKANRHTSSEKYAEHHITNLSNEYERSLVIVRDSVEMEAIKAEIQNASGYTAKTILFIDEFTTESKIKEELKKGCMKRVWVITERFIFYRRKRLPRILTPYNPIKVFAPYIVNPKLLQTVLIKVIDPQETEHALYNSPIILTVSNDAERYFISEICGRPVALDQLFEYTDEVVIE</sequence>
<dbReference type="HOGENOM" id="CLU_046735_0_0_1"/>
<dbReference type="Proteomes" id="UP000002872">
    <property type="component" value="Unassembled WGS sequence"/>
</dbReference>
<dbReference type="InParanoid" id="I3EGG6"/>
<keyword evidence="2" id="KW-1185">Reference proteome</keyword>
<name>I3EGG6_NEMP3</name>
<reference evidence="1" key="1">
    <citation type="submission" date="2011-01" db="EMBL/GenBank/DDBJ databases">
        <title>The Genome Sequence of Nematocida parisii strain ERTm3.</title>
        <authorList>
            <consortium name="The Broad Institute Genome Sequencing Platform"/>
            <consortium name="The Broad Institute Genome Sequencing Center for Infectious Disease"/>
            <person name="Cuomo C."/>
            <person name="Troemel E."/>
            <person name="Young S.K."/>
            <person name="Zeng Q."/>
            <person name="Gargeya S."/>
            <person name="Fitzgerald M."/>
            <person name="Haas B."/>
            <person name="Abouelleil A."/>
            <person name="Alvarado L."/>
            <person name="Arachchi H.M."/>
            <person name="Berlin A."/>
            <person name="Chapman S.B."/>
            <person name="Gearin G."/>
            <person name="Goldberg J."/>
            <person name="Griggs A."/>
            <person name="Gujja S."/>
            <person name="Hansen M."/>
            <person name="Heiman D."/>
            <person name="Howarth C."/>
            <person name="Larimer J."/>
            <person name="Lui A."/>
            <person name="MacDonald P.J.P."/>
            <person name="McCowen C."/>
            <person name="Montmayeur A."/>
            <person name="Murphy C."/>
            <person name="Neiman D."/>
            <person name="Pearson M."/>
            <person name="Priest M."/>
            <person name="Roberts A."/>
            <person name="Saif S."/>
            <person name="Shea T."/>
            <person name="Sisk P."/>
            <person name="Stolte C."/>
            <person name="Sykes S."/>
            <person name="Wortman J."/>
            <person name="Nusbaum C."/>
            <person name="Birren B."/>
        </authorList>
    </citation>
    <scope>NUCLEOTIDE SEQUENCE</scope>
    <source>
        <strain evidence="1">ERTm3</strain>
    </source>
</reference>
<accession>I3EGG6</accession>
<evidence type="ECO:0000313" key="2">
    <source>
        <dbReference type="Proteomes" id="UP000002872"/>
    </source>
</evidence>
<dbReference type="OrthoDB" id="2195595at2759"/>
<proteinExistence type="predicted"/>
<protein>
    <submittedName>
        <fullName evidence="1">Uncharacterized protein</fullName>
    </submittedName>
</protein>
<dbReference type="AlphaFoldDB" id="I3EGG6"/>